<keyword evidence="2" id="KW-0540">Nuclease</keyword>
<name>A0AAE3CJ09_9PROT</name>
<comment type="caution">
    <text evidence="2">The sequence shown here is derived from an EMBL/GenBank/DDBJ whole genome shotgun (WGS) entry which is preliminary data.</text>
</comment>
<dbReference type="Pfam" id="PF03372">
    <property type="entry name" value="Exo_endo_phos"/>
    <property type="match status" value="1"/>
</dbReference>
<keyword evidence="2" id="KW-0378">Hydrolase</keyword>
<evidence type="ECO:0000259" key="1">
    <source>
        <dbReference type="Pfam" id="PF03372"/>
    </source>
</evidence>
<dbReference type="PANTHER" id="PTHR14859:SF15">
    <property type="entry name" value="ENDONUCLEASE_EXONUCLEASE_PHOSPHATASE DOMAIN-CONTAINING PROTEIN"/>
    <property type="match status" value="1"/>
</dbReference>
<dbReference type="PANTHER" id="PTHR14859">
    <property type="entry name" value="CALCOFLUOR WHITE HYPERSENSITIVE PROTEIN PRECURSOR"/>
    <property type="match status" value="1"/>
</dbReference>
<dbReference type="Gene3D" id="3.60.10.10">
    <property type="entry name" value="Endonuclease/exonuclease/phosphatase"/>
    <property type="match status" value="1"/>
</dbReference>
<evidence type="ECO:0000313" key="2">
    <source>
        <dbReference type="EMBL" id="MBU2787297.1"/>
    </source>
</evidence>
<gene>
    <name evidence="2" type="ORF">HFQ13_03565</name>
</gene>
<dbReference type="InterPro" id="IPR005135">
    <property type="entry name" value="Endo/exonuclease/phosphatase"/>
</dbReference>
<protein>
    <submittedName>
        <fullName evidence="2">Endonuclease</fullName>
    </submittedName>
</protein>
<dbReference type="InterPro" id="IPR036691">
    <property type="entry name" value="Endo/exonu/phosph_ase_sf"/>
</dbReference>
<organism evidence="2 3">
    <name type="scientific">Igneacidithiobacillus copahuensis</name>
    <dbReference type="NCBI Taxonomy" id="2724909"/>
    <lineage>
        <taxon>Bacteria</taxon>
        <taxon>Pseudomonadati</taxon>
        <taxon>Pseudomonadota</taxon>
        <taxon>Acidithiobacillia</taxon>
        <taxon>Acidithiobacillales</taxon>
        <taxon>Acidithiobacillaceae</taxon>
        <taxon>Igneacidithiobacillus</taxon>
    </lineage>
</organism>
<dbReference type="RefSeq" id="WP_215871880.1">
    <property type="nucleotide sequence ID" value="NZ_JAAXYO010000039.1"/>
</dbReference>
<proteinExistence type="predicted"/>
<dbReference type="SUPFAM" id="SSF56219">
    <property type="entry name" value="DNase I-like"/>
    <property type="match status" value="1"/>
</dbReference>
<dbReference type="EMBL" id="JAAXYO010000039">
    <property type="protein sequence ID" value="MBU2787297.1"/>
    <property type="molecule type" value="Genomic_DNA"/>
</dbReference>
<dbReference type="Proteomes" id="UP001197378">
    <property type="component" value="Unassembled WGS sequence"/>
</dbReference>
<sequence>MATDTSSFLVATQNVQIGIGSQRQHHVVSHSWRYLLPHPQSLHNLREIAANLQGMDIVGLNEVDAGSFRSQYLNQAVFLAEQIGTPYWVQQRTRDWGDIAQHSNSLLSRWPLQEVERHAFQGTLKGRGLLRAIIEVEGRPVQVLITHLALAKPGRMRQVRQLLPFLQTSLPTILLGDLNCGQGACELRLLREEGGLQSPTHQPATFPSWSPQWQFDHILISEKLQFAEVWTCARQRSDHLPLMARLQWKDAEKNLGKASTTGILSQAQ</sequence>
<dbReference type="AlphaFoldDB" id="A0AAE3CJ09"/>
<dbReference type="GO" id="GO:0006506">
    <property type="term" value="P:GPI anchor biosynthetic process"/>
    <property type="evidence" value="ECO:0007669"/>
    <property type="project" value="TreeGrafter"/>
</dbReference>
<evidence type="ECO:0000313" key="3">
    <source>
        <dbReference type="Proteomes" id="UP001197378"/>
    </source>
</evidence>
<keyword evidence="3" id="KW-1185">Reference proteome</keyword>
<accession>A0AAE3CJ09</accession>
<reference evidence="2" key="1">
    <citation type="journal article" date="2021" name="ISME J.">
        <title>Genomic evolution of the class Acidithiobacillia: deep-branching Proteobacteria living in extreme acidic conditions.</title>
        <authorList>
            <person name="Moya-Beltran A."/>
            <person name="Beard S."/>
            <person name="Rojas-Villalobos C."/>
            <person name="Issotta F."/>
            <person name="Gallardo Y."/>
            <person name="Ulloa R."/>
            <person name="Giaveno A."/>
            <person name="Degli Esposti M."/>
            <person name="Johnson D.B."/>
            <person name="Quatrini R."/>
        </authorList>
    </citation>
    <scope>NUCLEOTIDE SEQUENCE</scope>
    <source>
        <strain evidence="2">VAN18-1</strain>
    </source>
</reference>
<dbReference type="GO" id="GO:0016020">
    <property type="term" value="C:membrane"/>
    <property type="evidence" value="ECO:0007669"/>
    <property type="project" value="GOC"/>
</dbReference>
<dbReference type="InterPro" id="IPR051916">
    <property type="entry name" value="GPI-anchor_lipid_remodeler"/>
</dbReference>
<keyword evidence="2" id="KW-0255">Endonuclease</keyword>
<feature type="domain" description="Endonuclease/exonuclease/phosphatase" evidence="1">
    <location>
        <begin position="44"/>
        <end position="239"/>
    </location>
</feature>
<dbReference type="GO" id="GO:0004519">
    <property type="term" value="F:endonuclease activity"/>
    <property type="evidence" value="ECO:0007669"/>
    <property type="project" value="UniProtKB-KW"/>
</dbReference>